<sequence length="47" mass="5227">MLVGISIRKDFFILDAPLPQLLLGEASPCQLNIERLDQPYAQAMPIS</sequence>
<gene>
    <name evidence="1" type="ORF">SDC9_203675</name>
</gene>
<accession>A0A645IXC6</accession>
<proteinExistence type="predicted"/>
<name>A0A645IXC6_9ZZZZ</name>
<dbReference type="EMBL" id="VSSQ01125835">
    <property type="protein sequence ID" value="MPN55991.1"/>
    <property type="molecule type" value="Genomic_DNA"/>
</dbReference>
<dbReference type="AlphaFoldDB" id="A0A645IXC6"/>
<protein>
    <submittedName>
        <fullName evidence="1">Uncharacterized protein</fullName>
    </submittedName>
</protein>
<reference evidence="1" key="1">
    <citation type="submission" date="2019-08" db="EMBL/GenBank/DDBJ databases">
        <authorList>
            <person name="Kucharzyk K."/>
            <person name="Murdoch R.W."/>
            <person name="Higgins S."/>
            <person name="Loffler F."/>
        </authorList>
    </citation>
    <scope>NUCLEOTIDE SEQUENCE</scope>
</reference>
<evidence type="ECO:0000313" key="1">
    <source>
        <dbReference type="EMBL" id="MPN55991.1"/>
    </source>
</evidence>
<organism evidence="1">
    <name type="scientific">bioreactor metagenome</name>
    <dbReference type="NCBI Taxonomy" id="1076179"/>
    <lineage>
        <taxon>unclassified sequences</taxon>
        <taxon>metagenomes</taxon>
        <taxon>ecological metagenomes</taxon>
    </lineage>
</organism>
<comment type="caution">
    <text evidence="1">The sequence shown here is derived from an EMBL/GenBank/DDBJ whole genome shotgun (WGS) entry which is preliminary data.</text>
</comment>